<dbReference type="OrthoDB" id="7305308at2759"/>
<accession>A0A7R8YNM5</accession>
<protein>
    <submittedName>
        <fullName evidence="1">Uncharacterized protein</fullName>
    </submittedName>
</protein>
<dbReference type="Proteomes" id="UP000594454">
    <property type="component" value="Chromosome 1"/>
</dbReference>
<evidence type="ECO:0000313" key="1">
    <source>
        <dbReference type="EMBL" id="CAD7079806.1"/>
    </source>
</evidence>
<sequence length="82" mass="9415">MADRLVDIPIQDLVTLRDFYKGDWPTYNIGYGIVDTYVRWLGKDPNIPHIRIFSLNGDWSDGTFIIIVSTLEPRSENAQLST</sequence>
<proteinExistence type="predicted"/>
<keyword evidence="2" id="KW-1185">Reference proteome</keyword>
<dbReference type="AlphaFoldDB" id="A0A7R8YNM5"/>
<reference evidence="1 2" key="1">
    <citation type="submission" date="2020-11" db="EMBL/GenBank/DDBJ databases">
        <authorList>
            <person name="Wallbank WR R."/>
            <person name="Pardo Diaz C."/>
            <person name="Kozak K."/>
            <person name="Martin S."/>
            <person name="Jiggins C."/>
            <person name="Moest M."/>
            <person name="Warren A I."/>
            <person name="Generalovic N T."/>
            <person name="Byers J.R.P. K."/>
            <person name="Montejo-Kovacevich G."/>
            <person name="Yen C E."/>
        </authorList>
    </citation>
    <scope>NUCLEOTIDE SEQUENCE [LARGE SCALE GENOMIC DNA]</scope>
</reference>
<evidence type="ECO:0000313" key="2">
    <source>
        <dbReference type="Proteomes" id="UP000594454"/>
    </source>
</evidence>
<organism evidence="1 2">
    <name type="scientific">Hermetia illucens</name>
    <name type="common">Black soldier fly</name>
    <dbReference type="NCBI Taxonomy" id="343691"/>
    <lineage>
        <taxon>Eukaryota</taxon>
        <taxon>Metazoa</taxon>
        <taxon>Ecdysozoa</taxon>
        <taxon>Arthropoda</taxon>
        <taxon>Hexapoda</taxon>
        <taxon>Insecta</taxon>
        <taxon>Pterygota</taxon>
        <taxon>Neoptera</taxon>
        <taxon>Endopterygota</taxon>
        <taxon>Diptera</taxon>
        <taxon>Brachycera</taxon>
        <taxon>Stratiomyomorpha</taxon>
        <taxon>Stratiomyidae</taxon>
        <taxon>Hermetiinae</taxon>
        <taxon>Hermetia</taxon>
    </lineage>
</organism>
<name>A0A7R8YNM5_HERIL</name>
<dbReference type="InParanoid" id="A0A7R8YNM5"/>
<gene>
    <name evidence="1" type="ORF">HERILL_LOCUS2999</name>
</gene>
<dbReference type="EMBL" id="LR899009">
    <property type="protein sequence ID" value="CAD7079806.1"/>
    <property type="molecule type" value="Genomic_DNA"/>
</dbReference>